<dbReference type="InterPro" id="IPR014710">
    <property type="entry name" value="RmlC-like_jellyroll"/>
</dbReference>
<dbReference type="RefSeq" id="WP_013103633.1">
    <property type="nucleotide sequence ID" value="NZ_CP037939.1"/>
</dbReference>
<reference evidence="2 3" key="1">
    <citation type="submission" date="2019-03" db="EMBL/GenBank/DDBJ databases">
        <title>Complete Genome Sequence of Leuconostoc kimchii strain NKJ218 Isolated from Homemade Kimchi.</title>
        <authorList>
            <person name="Jung J.Y."/>
            <person name="Jin H.M."/>
            <person name="Jung J.-W."/>
            <person name="Lee S.-Y."/>
            <person name="Ryu B.-G."/>
            <person name="Han S.-S."/>
            <person name="Kang H.K."/>
            <person name="Choi H.W."/>
            <person name="Chung E.J."/>
            <person name="Choi K.-M."/>
        </authorList>
    </citation>
    <scope>NUCLEOTIDE SEQUENCE [LARGE SCALE GENOMIC DNA]</scope>
    <source>
        <strain evidence="2 3">NKJ218</strain>
    </source>
</reference>
<evidence type="ECO:0000313" key="3">
    <source>
        <dbReference type="Proteomes" id="UP000295756"/>
    </source>
</evidence>
<accession>A0ABX5SPL3</accession>
<dbReference type="Gene3D" id="2.60.120.10">
    <property type="entry name" value="Jelly Rolls"/>
    <property type="match status" value="1"/>
</dbReference>
<dbReference type="InterPro" id="IPR000595">
    <property type="entry name" value="cNMP-bd_dom"/>
</dbReference>
<keyword evidence="3" id="KW-1185">Reference proteome</keyword>
<protein>
    <submittedName>
        <fullName evidence="2">Cyclic nucleotide-binding domain-containing protein</fullName>
    </submittedName>
</protein>
<dbReference type="SUPFAM" id="SSF51206">
    <property type="entry name" value="cAMP-binding domain-like"/>
    <property type="match status" value="1"/>
</dbReference>
<dbReference type="CDD" id="cd00038">
    <property type="entry name" value="CAP_ED"/>
    <property type="match status" value="1"/>
</dbReference>
<organism evidence="2 3">
    <name type="scientific">Leuconostoc kimchii</name>
    <dbReference type="NCBI Taxonomy" id="136609"/>
    <lineage>
        <taxon>Bacteria</taxon>
        <taxon>Bacillati</taxon>
        <taxon>Bacillota</taxon>
        <taxon>Bacilli</taxon>
        <taxon>Lactobacillales</taxon>
        <taxon>Lactobacillaceae</taxon>
        <taxon>Leuconostoc</taxon>
    </lineage>
</organism>
<sequence length="230" mass="26368">MLKLTYAISHIIGGTMIDQMTIDNANLNFLPDDVFAGSYLAYFKNGDVITTSEPSGETAKLYYLIAGRAKVIALSDEGDANLVQLLYPNDWIGELEFTAQQTTAKQVTAIGDSVCICIPNQIVKKYLLNHVGYLQHINQYLVKKLLARTNMMITSRTYAFKYRLATFILDDSYDNFYSEPHTLVMAYLGVSYRHLLYTYKVFETEQLLFKVGRNQYRLNADKLREFYLKP</sequence>
<gene>
    <name evidence="2" type="ORF">EW139_08050</name>
</gene>
<name>A0ABX5SPL3_9LACO</name>
<proteinExistence type="predicted"/>
<evidence type="ECO:0000313" key="2">
    <source>
        <dbReference type="EMBL" id="QBR48081.1"/>
    </source>
</evidence>
<dbReference type="PROSITE" id="PS50042">
    <property type="entry name" value="CNMP_BINDING_3"/>
    <property type="match status" value="1"/>
</dbReference>
<evidence type="ECO:0000259" key="1">
    <source>
        <dbReference type="PROSITE" id="PS50042"/>
    </source>
</evidence>
<dbReference type="EMBL" id="CP037939">
    <property type="protein sequence ID" value="QBR48081.1"/>
    <property type="molecule type" value="Genomic_DNA"/>
</dbReference>
<dbReference type="Proteomes" id="UP000295756">
    <property type="component" value="Chromosome"/>
</dbReference>
<feature type="domain" description="Cyclic nucleotide-binding" evidence="1">
    <location>
        <begin position="61"/>
        <end position="144"/>
    </location>
</feature>
<dbReference type="Pfam" id="PF00027">
    <property type="entry name" value="cNMP_binding"/>
    <property type="match status" value="1"/>
</dbReference>
<dbReference type="InterPro" id="IPR018490">
    <property type="entry name" value="cNMP-bd_dom_sf"/>
</dbReference>